<keyword evidence="2" id="KW-1185">Reference proteome</keyword>
<sequence>MEDMLNVAEAKTRLIQELSEITGFKYLKSGVLKKTVKDIVFEIYFFSSKWNESGQSIEINAELRLIYKTYGKLPVDNVVASMSYQPENGYWYDISTESRLLETRNILEKRFQETAMDLVHRFENNYHSAVQYLFFEGFEKYDVHLDFIAEHLGQEAIKDKAHQIYVGLSDEVKEQIVQYQNGARNKKWMLNRCNLKYIVDNDIYLQ</sequence>
<gene>
    <name evidence="1" type="ORF">H9Q76_08130</name>
</gene>
<name>A0A7G9FJJ1_9FIRM</name>
<protein>
    <recommendedName>
        <fullName evidence="3">DUF4304 domain-containing protein</fullName>
    </recommendedName>
</protein>
<evidence type="ECO:0008006" key="3">
    <source>
        <dbReference type="Google" id="ProtNLM"/>
    </source>
</evidence>
<dbReference type="Proteomes" id="UP000515819">
    <property type="component" value="Chromosome"/>
</dbReference>
<reference evidence="1 2" key="1">
    <citation type="submission" date="2020-08" db="EMBL/GenBank/DDBJ databases">
        <authorList>
            <person name="Liu C."/>
            <person name="Sun Q."/>
        </authorList>
    </citation>
    <scope>NUCLEOTIDE SEQUENCE [LARGE SCALE GENOMIC DNA]</scope>
    <source>
        <strain evidence="1 2">NSJ-4</strain>
    </source>
</reference>
<evidence type="ECO:0000313" key="1">
    <source>
        <dbReference type="EMBL" id="QNL98722.1"/>
    </source>
</evidence>
<proteinExistence type="predicted"/>
<evidence type="ECO:0000313" key="2">
    <source>
        <dbReference type="Proteomes" id="UP000515819"/>
    </source>
</evidence>
<accession>A0A7G9FJJ1</accession>
<dbReference type="AlphaFoldDB" id="A0A7G9FJJ1"/>
<dbReference type="KEGG" id="wcp:H9Q76_08130"/>
<organism evidence="1 2">
    <name type="scientific">Wujia chipingensis</name>
    <dbReference type="NCBI Taxonomy" id="2763670"/>
    <lineage>
        <taxon>Bacteria</taxon>
        <taxon>Bacillati</taxon>
        <taxon>Bacillota</taxon>
        <taxon>Clostridia</taxon>
        <taxon>Lachnospirales</taxon>
        <taxon>Lachnospiraceae</taxon>
        <taxon>Wujia</taxon>
    </lineage>
</organism>
<dbReference type="EMBL" id="CP060632">
    <property type="protein sequence ID" value="QNL98722.1"/>
    <property type="molecule type" value="Genomic_DNA"/>
</dbReference>
<dbReference type="RefSeq" id="WP_249320919.1">
    <property type="nucleotide sequence ID" value="NZ_CP060632.1"/>
</dbReference>